<feature type="non-terminal residue" evidence="2">
    <location>
        <position position="52"/>
    </location>
</feature>
<feature type="non-terminal residue" evidence="2">
    <location>
        <position position="1"/>
    </location>
</feature>
<keyword evidence="3" id="KW-1185">Reference proteome</keyword>
<dbReference type="EMBL" id="CAJOBP010056501">
    <property type="protein sequence ID" value="CAF4835056.1"/>
    <property type="molecule type" value="Genomic_DNA"/>
</dbReference>
<gene>
    <name evidence="2" type="ORF">UJA718_LOCUS42785</name>
</gene>
<reference evidence="2" key="1">
    <citation type="submission" date="2021-02" db="EMBL/GenBank/DDBJ databases">
        <authorList>
            <person name="Nowell W R."/>
        </authorList>
    </citation>
    <scope>NUCLEOTIDE SEQUENCE</scope>
</reference>
<dbReference type="Proteomes" id="UP000663873">
    <property type="component" value="Unassembled WGS sequence"/>
</dbReference>
<evidence type="ECO:0000313" key="3">
    <source>
        <dbReference type="Proteomes" id="UP000663873"/>
    </source>
</evidence>
<sequence>MDKSHIAKARPRNLPSKRLSNPLLDEASNRDDNDTDNKNLISKVPSIEQTII</sequence>
<evidence type="ECO:0000313" key="2">
    <source>
        <dbReference type="EMBL" id="CAF4835056.1"/>
    </source>
</evidence>
<feature type="compositionally biased region" description="Basic residues" evidence="1">
    <location>
        <begin position="1"/>
        <end position="11"/>
    </location>
</feature>
<accession>A0A821R4S0</accession>
<dbReference type="AlphaFoldDB" id="A0A821R4S0"/>
<feature type="region of interest" description="Disordered" evidence="1">
    <location>
        <begin position="1"/>
        <end position="52"/>
    </location>
</feature>
<feature type="compositionally biased region" description="Basic and acidic residues" evidence="1">
    <location>
        <begin position="27"/>
        <end position="37"/>
    </location>
</feature>
<proteinExistence type="predicted"/>
<comment type="caution">
    <text evidence="2">The sequence shown here is derived from an EMBL/GenBank/DDBJ whole genome shotgun (WGS) entry which is preliminary data.</text>
</comment>
<evidence type="ECO:0000256" key="1">
    <source>
        <dbReference type="SAM" id="MobiDB-lite"/>
    </source>
</evidence>
<protein>
    <submittedName>
        <fullName evidence="2">Uncharacterized protein</fullName>
    </submittedName>
</protein>
<name>A0A821R4S0_9BILA</name>
<organism evidence="2 3">
    <name type="scientific">Rotaria socialis</name>
    <dbReference type="NCBI Taxonomy" id="392032"/>
    <lineage>
        <taxon>Eukaryota</taxon>
        <taxon>Metazoa</taxon>
        <taxon>Spiralia</taxon>
        <taxon>Gnathifera</taxon>
        <taxon>Rotifera</taxon>
        <taxon>Eurotatoria</taxon>
        <taxon>Bdelloidea</taxon>
        <taxon>Philodinida</taxon>
        <taxon>Philodinidae</taxon>
        <taxon>Rotaria</taxon>
    </lineage>
</organism>